<organism evidence="2 3">
    <name type="scientific">Mammaliicoccus stepanovicii</name>
    <dbReference type="NCBI Taxonomy" id="643214"/>
    <lineage>
        <taxon>Bacteria</taxon>
        <taxon>Bacillati</taxon>
        <taxon>Bacillota</taxon>
        <taxon>Bacilli</taxon>
        <taxon>Bacillales</taxon>
        <taxon>Staphylococcaceae</taxon>
        <taxon>Mammaliicoccus</taxon>
    </lineage>
</organism>
<dbReference type="InterPro" id="IPR023089">
    <property type="entry name" value="YozE_SAM-like"/>
</dbReference>
<protein>
    <submittedName>
        <fullName evidence="2">Putative cytosolic protein</fullName>
    </submittedName>
</protein>
<dbReference type="InterPro" id="IPR036806">
    <property type="entry name" value="YozE_SAM-like_sf"/>
</dbReference>
<dbReference type="RefSeq" id="WP_095088255.1">
    <property type="nucleotide sequence ID" value="NZ_BMDM01000005.1"/>
</dbReference>
<dbReference type="KEGG" id="sste:SAMEA4384403_1513"/>
<feature type="domain" description="YozE SAM-like" evidence="1">
    <location>
        <begin position="2"/>
        <end position="67"/>
    </location>
</feature>
<dbReference type="Gene3D" id="1.10.150.260">
    <property type="entry name" value="YozE SAM-like"/>
    <property type="match status" value="1"/>
</dbReference>
<dbReference type="SUPFAM" id="SSF140652">
    <property type="entry name" value="YozE-like"/>
    <property type="match status" value="1"/>
</dbReference>
<dbReference type="Pfam" id="PF06855">
    <property type="entry name" value="YozE_SAM_like"/>
    <property type="match status" value="1"/>
</dbReference>
<evidence type="ECO:0000313" key="2">
    <source>
        <dbReference type="EMBL" id="SNV70061.1"/>
    </source>
</evidence>
<dbReference type="EMBL" id="LT906462">
    <property type="protein sequence ID" value="SNV70061.1"/>
    <property type="molecule type" value="Genomic_DNA"/>
</dbReference>
<keyword evidence="3" id="KW-1185">Reference proteome</keyword>
<accession>A0A239ZFN0</accession>
<sequence>MSFYEFIQTFSDDDTPLGELANWLIQDAHFPVDVNSDDEILSYFHKSNIRDNGRLELLKRAIFLYHQYANS</sequence>
<gene>
    <name evidence="2" type="ORF">SAMEA4384403_01513</name>
</gene>
<dbReference type="OrthoDB" id="2406458at2"/>
<dbReference type="AlphaFoldDB" id="A0A239ZFN0"/>
<name>A0A239ZFN0_9STAP</name>
<evidence type="ECO:0000313" key="3">
    <source>
        <dbReference type="Proteomes" id="UP000242084"/>
    </source>
</evidence>
<proteinExistence type="predicted"/>
<dbReference type="Proteomes" id="UP000242084">
    <property type="component" value="Chromosome 1"/>
</dbReference>
<evidence type="ECO:0000259" key="1">
    <source>
        <dbReference type="Pfam" id="PF06855"/>
    </source>
</evidence>
<reference evidence="2 3" key="1">
    <citation type="submission" date="2017-06" db="EMBL/GenBank/DDBJ databases">
        <authorList>
            <consortium name="Pathogen Informatics"/>
        </authorList>
    </citation>
    <scope>NUCLEOTIDE SEQUENCE [LARGE SCALE GENOMIC DNA]</scope>
    <source>
        <strain evidence="2 3">NCTC13839</strain>
    </source>
</reference>